<evidence type="ECO:0000313" key="8">
    <source>
        <dbReference type="WBParaSite" id="ECPE_0000666201-mRNA-1"/>
    </source>
</evidence>
<evidence type="ECO:0000256" key="2">
    <source>
        <dbReference type="ARBA" id="ARBA00022927"/>
    </source>
</evidence>
<feature type="domain" description="Mon2/Sec7/BIG1-like HUS" evidence="4">
    <location>
        <begin position="152"/>
        <end position="224"/>
    </location>
</feature>
<dbReference type="GO" id="GO:0015031">
    <property type="term" value="P:protein transport"/>
    <property type="evidence" value="ECO:0007669"/>
    <property type="project" value="UniProtKB-KW"/>
</dbReference>
<proteinExistence type="predicted"/>
<dbReference type="OrthoDB" id="294853at2759"/>
<evidence type="ECO:0000256" key="3">
    <source>
        <dbReference type="SAM" id="MobiDB-lite"/>
    </source>
</evidence>
<evidence type="ECO:0000313" key="6">
    <source>
        <dbReference type="EMBL" id="VDP78934.1"/>
    </source>
</evidence>
<dbReference type="WBParaSite" id="ECPE_0000666201-mRNA-1">
    <property type="protein sequence ID" value="ECPE_0000666201-mRNA-1"/>
    <property type="gene ID" value="ECPE_0000666201"/>
</dbReference>
<sequence>MPEDSNVLYLKLAEALIQDYRNLISETRRKFAPIKDEGAGAVVGILWNLMNSNIEEVRVLQTTILLLTASSLVKDTLLAKAFTLCLRLHASKTPSTVNTAAAAVRQCASAVFDRVMKEELSSEDKMSGIKSDCLLRSEDVAPVNVMNLSSASKDAYRLFQDICALLSDEPLTWLTGITEFSRALGLELIESLVLHYSCLFRQCIAFAHLLKTNLCPLVIKLFSPSLKLRTTPTGTSPGPYDPTTSGPNSMGSGGSHTSILSGHISSASTTVSVSEKVTFPILVRLKRLITVIVEQYFHLLNTECEIYLSLLIRFLDVDKVAWERALALEVLYKFAMQPELIRYVCISYDMRPHSTKIFQEWINTLSHYVQLVLASPSAGDELTKDSNPQSAAAHQPGPNQSLLYYKGVFFPIVQPKSLLLDLLDRGEPPVLADGYCLSVAVACVTRIVQSLEIIAHEANSARTATADGNPDKQPTPEDKTDAEPKPSEVGEQLVALSWCGCLSALALLLEARYVGNVLYFVC</sequence>
<evidence type="ECO:0000259" key="5">
    <source>
        <dbReference type="Pfam" id="PF16213"/>
    </source>
</evidence>
<evidence type="ECO:0000256" key="1">
    <source>
        <dbReference type="ARBA" id="ARBA00022448"/>
    </source>
</evidence>
<dbReference type="Pfam" id="PF16213">
    <property type="entry name" value="DCB"/>
    <property type="match status" value="1"/>
</dbReference>
<feature type="domain" description="Mon2/Sec7/BIG1-like dimerisation and cyclophilin-binding" evidence="5">
    <location>
        <begin position="34"/>
        <end position="118"/>
    </location>
</feature>
<feature type="domain" description="Mon2/Sec7/BIG1-like HUS" evidence="4">
    <location>
        <begin position="274"/>
        <end position="357"/>
    </location>
</feature>
<protein>
    <submittedName>
        <fullName evidence="8">Protein MON2 homolog</fullName>
    </submittedName>
</protein>
<keyword evidence="1" id="KW-0813">Transport</keyword>
<feature type="compositionally biased region" description="Basic and acidic residues" evidence="3">
    <location>
        <begin position="474"/>
        <end position="486"/>
    </location>
</feature>
<name>A0A183AI64_9TREM</name>
<keyword evidence="2" id="KW-0653">Protein transport</keyword>
<dbReference type="Pfam" id="PF12783">
    <property type="entry name" value="Sec7-like_HUS"/>
    <property type="match status" value="2"/>
</dbReference>
<organism evidence="8">
    <name type="scientific">Echinostoma caproni</name>
    <dbReference type="NCBI Taxonomy" id="27848"/>
    <lineage>
        <taxon>Eukaryota</taxon>
        <taxon>Metazoa</taxon>
        <taxon>Spiralia</taxon>
        <taxon>Lophotrochozoa</taxon>
        <taxon>Platyhelminthes</taxon>
        <taxon>Trematoda</taxon>
        <taxon>Digenea</taxon>
        <taxon>Plagiorchiida</taxon>
        <taxon>Echinostomata</taxon>
        <taxon>Echinostomatoidea</taxon>
        <taxon>Echinostomatidae</taxon>
        <taxon>Echinostoma</taxon>
    </lineage>
</organism>
<dbReference type="AlphaFoldDB" id="A0A183AI64"/>
<feature type="region of interest" description="Disordered" evidence="3">
    <location>
        <begin position="230"/>
        <end position="256"/>
    </location>
</feature>
<dbReference type="InterPro" id="IPR032629">
    <property type="entry name" value="DCB_dom"/>
</dbReference>
<accession>A0A183AI64</accession>
<feature type="region of interest" description="Disordered" evidence="3">
    <location>
        <begin position="462"/>
        <end position="486"/>
    </location>
</feature>
<reference evidence="6 7" key="2">
    <citation type="submission" date="2018-11" db="EMBL/GenBank/DDBJ databases">
        <authorList>
            <consortium name="Pathogen Informatics"/>
        </authorList>
    </citation>
    <scope>NUCLEOTIDE SEQUENCE [LARGE SCALE GENOMIC DNA]</scope>
    <source>
        <strain evidence="6 7">Egypt</strain>
    </source>
</reference>
<dbReference type="Proteomes" id="UP000272942">
    <property type="component" value="Unassembled WGS sequence"/>
</dbReference>
<keyword evidence="7" id="KW-1185">Reference proteome</keyword>
<dbReference type="EMBL" id="UZAN01043665">
    <property type="protein sequence ID" value="VDP78934.1"/>
    <property type="molecule type" value="Genomic_DNA"/>
</dbReference>
<dbReference type="InterPro" id="IPR032691">
    <property type="entry name" value="Mon2/Sec7/BIG1-like_HUS"/>
</dbReference>
<gene>
    <name evidence="6" type="ORF">ECPE_LOCUS6649</name>
</gene>
<evidence type="ECO:0000259" key="4">
    <source>
        <dbReference type="Pfam" id="PF12783"/>
    </source>
</evidence>
<evidence type="ECO:0000313" key="7">
    <source>
        <dbReference type="Proteomes" id="UP000272942"/>
    </source>
</evidence>
<reference evidence="8" key="1">
    <citation type="submission" date="2016-06" db="UniProtKB">
        <authorList>
            <consortium name="WormBaseParasite"/>
        </authorList>
    </citation>
    <scope>IDENTIFICATION</scope>
</reference>